<proteinExistence type="predicted"/>
<protein>
    <recommendedName>
        <fullName evidence="5">Phage tail protein</fullName>
    </recommendedName>
</protein>
<sequence>MNLLDCIQYAFPDARPGVDFTLIDRLDRNGPQIATWDYAGAPEPSTAQLQEVAEDAAREAIARDVRFDRDNLLAADDWLVQRHRDQVDAGSPTALTAPQYADLLRYRQALRDMPTQSGFPSNVDWPSRPI</sequence>
<evidence type="ECO:0000313" key="4">
    <source>
        <dbReference type="Proteomes" id="UP000706525"/>
    </source>
</evidence>
<feature type="domain" description="Bacteriophage SP-beta YorD" evidence="1">
    <location>
        <begin position="3"/>
        <end position="58"/>
    </location>
</feature>
<dbReference type="InterPro" id="IPR019094">
    <property type="entry name" value="Phage_SP-beta_YorD"/>
</dbReference>
<evidence type="ECO:0000259" key="2">
    <source>
        <dbReference type="Pfam" id="PF16778"/>
    </source>
</evidence>
<dbReference type="Proteomes" id="UP000706525">
    <property type="component" value="Unassembled WGS sequence"/>
</dbReference>
<gene>
    <name evidence="3" type="ORF">LMG32289_03939</name>
</gene>
<dbReference type="Pfam" id="PF09636">
    <property type="entry name" value="XkdW"/>
    <property type="match status" value="1"/>
</dbReference>
<evidence type="ECO:0008006" key="5">
    <source>
        <dbReference type="Google" id="ProtNLM"/>
    </source>
</evidence>
<evidence type="ECO:0000259" key="1">
    <source>
        <dbReference type="Pfam" id="PF09636"/>
    </source>
</evidence>
<organism evidence="3 4">
    <name type="scientific">Cupriavidus pampae</name>
    <dbReference type="NCBI Taxonomy" id="659251"/>
    <lineage>
        <taxon>Bacteria</taxon>
        <taxon>Pseudomonadati</taxon>
        <taxon>Pseudomonadota</taxon>
        <taxon>Betaproteobacteria</taxon>
        <taxon>Burkholderiales</taxon>
        <taxon>Burkholderiaceae</taxon>
        <taxon>Cupriavidus</taxon>
    </lineage>
</organism>
<feature type="domain" description="Phage tail assembly chaperone-like" evidence="2">
    <location>
        <begin position="63"/>
        <end position="129"/>
    </location>
</feature>
<name>A0ABN7YWS4_9BURK</name>
<dbReference type="InterPro" id="IPR035950">
    <property type="entry name" value="XkdW-like_sf"/>
</dbReference>
<dbReference type="EMBL" id="CAJZAG010000007">
    <property type="protein sequence ID" value="CAG9177890.1"/>
    <property type="molecule type" value="Genomic_DNA"/>
</dbReference>
<reference evidence="3 4" key="1">
    <citation type="submission" date="2021-08" db="EMBL/GenBank/DDBJ databases">
        <authorList>
            <person name="Peeters C."/>
        </authorList>
    </citation>
    <scope>NUCLEOTIDE SEQUENCE [LARGE SCALE GENOMIC DNA]</scope>
    <source>
        <strain evidence="3 4">LMG 32289</strain>
    </source>
</reference>
<keyword evidence="4" id="KW-1185">Reference proteome</keyword>
<dbReference type="RefSeq" id="WP_223991299.1">
    <property type="nucleotide sequence ID" value="NZ_CAJZAG010000007.1"/>
</dbReference>
<dbReference type="Gene3D" id="3.30.56.60">
    <property type="entry name" value="XkdW-like"/>
    <property type="match status" value="1"/>
</dbReference>
<accession>A0ABN7YWS4</accession>
<dbReference type="InterPro" id="IPR031893">
    <property type="entry name" value="Phage_tail_APC"/>
</dbReference>
<dbReference type="SUPFAM" id="SSF159865">
    <property type="entry name" value="XkdW-like"/>
    <property type="match status" value="1"/>
</dbReference>
<comment type="caution">
    <text evidence="3">The sequence shown here is derived from an EMBL/GenBank/DDBJ whole genome shotgun (WGS) entry which is preliminary data.</text>
</comment>
<evidence type="ECO:0000313" key="3">
    <source>
        <dbReference type="EMBL" id="CAG9177890.1"/>
    </source>
</evidence>
<dbReference type="Pfam" id="PF16778">
    <property type="entry name" value="Phage_tail_APC"/>
    <property type="match status" value="1"/>
</dbReference>